<dbReference type="PANTHER" id="PTHR47027:SF25">
    <property type="entry name" value="REVERSE TRANSCRIPTASE DOMAIN-CONTAINING PROTEIN"/>
    <property type="match status" value="1"/>
</dbReference>
<reference evidence="2" key="1">
    <citation type="submission" date="2025-08" db="UniProtKB">
        <authorList>
            <consortium name="RefSeq"/>
        </authorList>
    </citation>
    <scope>IDENTIFICATION</scope>
    <source>
        <tissue evidence="2">Silk gland</tissue>
    </source>
</reference>
<dbReference type="PANTHER" id="PTHR47027">
    <property type="entry name" value="REVERSE TRANSCRIPTASE DOMAIN-CONTAINING PROTEIN"/>
    <property type="match status" value="1"/>
</dbReference>
<organism evidence="1 2">
    <name type="scientific">Bombyx mandarina</name>
    <name type="common">Wild silk moth</name>
    <name type="synonym">Wild silkworm</name>
    <dbReference type="NCBI Taxonomy" id="7092"/>
    <lineage>
        <taxon>Eukaryota</taxon>
        <taxon>Metazoa</taxon>
        <taxon>Ecdysozoa</taxon>
        <taxon>Arthropoda</taxon>
        <taxon>Hexapoda</taxon>
        <taxon>Insecta</taxon>
        <taxon>Pterygota</taxon>
        <taxon>Neoptera</taxon>
        <taxon>Endopterygota</taxon>
        <taxon>Lepidoptera</taxon>
        <taxon>Glossata</taxon>
        <taxon>Ditrysia</taxon>
        <taxon>Bombycoidea</taxon>
        <taxon>Bombycidae</taxon>
        <taxon>Bombycinae</taxon>
        <taxon>Bombyx</taxon>
    </lineage>
</organism>
<dbReference type="Proteomes" id="UP000504629">
    <property type="component" value="Unplaced"/>
</dbReference>
<name>A0A6J2KFZ2_BOMMA</name>
<evidence type="ECO:0000313" key="2">
    <source>
        <dbReference type="RefSeq" id="XP_028039139.1"/>
    </source>
</evidence>
<dbReference type="KEGG" id="bman:114249666"/>
<keyword evidence="1" id="KW-1185">Reference proteome</keyword>
<dbReference type="OrthoDB" id="425681at2759"/>
<sequence>MRKMLEEWGDGVTVGGVKISNSRHADDTALVMSLKEEMEELLRRLVIVTEETELKINQLKTKIMIVNKAGTLTENNFLSLYDFVKTIVYLSSIILNGGGLETEIRGRDGMIKSAVIKKTKLQIVETLVFLIFLYGAETWTLKESTDDA</sequence>
<dbReference type="AlphaFoldDB" id="A0A6J2KFZ2"/>
<protein>
    <submittedName>
        <fullName evidence="2">Uncharacterized protein LOC114249666</fullName>
    </submittedName>
</protein>
<gene>
    <name evidence="2" type="primary">LOC114249666</name>
</gene>
<evidence type="ECO:0000313" key="1">
    <source>
        <dbReference type="Proteomes" id="UP000504629"/>
    </source>
</evidence>
<proteinExistence type="predicted"/>
<dbReference type="GeneID" id="114249666"/>
<accession>A0A6J2KFZ2</accession>
<dbReference type="RefSeq" id="XP_028039139.1">
    <property type="nucleotide sequence ID" value="XM_028183338.1"/>
</dbReference>